<keyword evidence="2" id="KW-1185">Reference proteome</keyword>
<reference evidence="2" key="1">
    <citation type="journal article" date="2019" name="Int. J. Syst. Evol. Microbiol.">
        <title>The Global Catalogue of Microorganisms (GCM) 10K type strain sequencing project: providing services to taxonomists for standard genome sequencing and annotation.</title>
        <authorList>
            <consortium name="The Broad Institute Genomics Platform"/>
            <consortium name="The Broad Institute Genome Sequencing Center for Infectious Disease"/>
            <person name="Wu L."/>
            <person name="Ma J."/>
        </authorList>
    </citation>
    <scope>NUCLEOTIDE SEQUENCE [LARGE SCALE GENOMIC DNA]</scope>
    <source>
        <strain evidence="2">JCM 5062</strain>
    </source>
</reference>
<evidence type="ECO:0000313" key="1">
    <source>
        <dbReference type="EMBL" id="GAA2483481.1"/>
    </source>
</evidence>
<evidence type="ECO:0000313" key="2">
    <source>
        <dbReference type="Proteomes" id="UP001499942"/>
    </source>
</evidence>
<gene>
    <name evidence="1" type="ORF">GCM10010393_12860</name>
</gene>
<dbReference type="Pfam" id="PF07366">
    <property type="entry name" value="SnoaL"/>
    <property type="match status" value="1"/>
</dbReference>
<dbReference type="RefSeq" id="WP_344357493.1">
    <property type="nucleotide sequence ID" value="NZ_BAAASR010000006.1"/>
</dbReference>
<dbReference type="EMBL" id="BAAASR010000006">
    <property type="protein sequence ID" value="GAA2483481.1"/>
    <property type="molecule type" value="Genomic_DNA"/>
</dbReference>
<dbReference type="PANTHER" id="PTHR38436:SF1">
    <property type="entry name" value="ESTER CYCLASE"/>
    <property type="match status" value="1"/>
</dbReference>
<dbReference type="Proteomes" id="UP001499942">
    <property type="component" value="Unassembled WGS sequence"/>
</dbReference>
<proteinExistence type="predicted"/>
<organism evidence="1 2">
    <name type="scientific">Streptomyces gobitricini</name>
    <dbReference type="NCBI Taxonomy" id="68211"/>
    <lineage>
        <taxon>Bacteria</taxon>
        <taxon>Bacillati</taxon>
        <taxon>Actinomycetota</taxon>
        <taxon>Actinomycetes</taxon>
        <taxon>Kitasatosporales</taxon>
        <taxon>Streptomycetaceae</taxon>
        <taxon>Streptomyces</taxon>
    </lineage>
</organism>
<sequence>MSRPAHIDIQAHANFDGSLDKTYHEMARRYIEDVWDRNDVATERELLAPDWVDHMPLPGCPQGPAGHRAAVQLMHDAFPDLRFFLDDVVVMGDKVIDRWTATGTFHGELYGFPGTGRRMTMTGLDFHLVRDGRFAELWHEESTAAMVEQLGMAPEPGSGPGTILKLTFGNILHVARHRIRNR</sequence>
<dbReference type="Gene3D" id="3.10.450.50">
    <property type="match status" value="1"/>
</dbReference>
<dbReference type="PANTHER" id="PTHR38436">
    <property type="entry name" value="POLYKETIDE CYCLASE SNOAL-LIKE DOMAIN"/>
    <property type="match status" value="1"/>
</dbReference>
<dbReference type="InterPro" id="IPR009959">
    <property type="entry name" value="Cyclase_SnoaL-like"/>
</dbReference>
<name>A0ABP5YPR3_9ACTN</name>
<dbReference type="SUPFAM" id="SSF54427">
    <property type="entry name" value="NTF2-like"/>
    <property type="match status" value="1"/>
</dbReference>
<protein>
    <recommendedName>
        <fullName evidence="3">Ester cyclase</fullName>
    </recommendedName>
</protein>
<evidence type="ECO:0008006" key="3">
    <source>
        <dbReference type="Google" id="ProtNLM"/>
    </source>
</evidence>
<dbReference type="InterPro" id="IPR032710">
    <property type="entry name" value="NTF2-like_dom_sf"/>
</dbReference>
<accession>A0ABP5YPR3</accession>
<comment type="caution">
    <text evidence="1">The sequence shown here is derived from an EMBL/GenBank/DDBJ whole genome shotgun (WGS) entry which is preliminary data.</text>
</comment>